<reference evidence="3 4" key="1">
    <citation type="journal article" date="2024" name="BMC Genomics">
        <title>Genome assembly of redclaw crayfish (Cherax quadricarinatus) provides insights into its immune adaptation and hypoxia tolerance.</title>
        <authorList>
            <person name="Liu Z."/>
            <person name="Zheng J."/>
            <person name="Li H."/>
            <person name="Fang K."/>
            <person name="Wang S."/>
            <person name="He J."/>
            <person name="Zhou D."/>
            <person name="Weng S."/>
            <person name="Chi M."/>
            <person name="Gu Z."/>
            <person name="He J."/>
            <person name="Li F."/>
            <person name="Wang M."/>
        </authorList>
    </citation>
    <scope>NUCLEOTIDE SEQUENCE [LARGE SCALE GENOMIC DNA]</scope>
    <source>
        <strain evidence="3">ZL_2023a</strain>
    </source>
</reference>
<proteinExistence type="predicted"/>
<feature type="domain" description="SERTA" evidence="2">
    <location>
        <begin position="536"/>
        <end position="583"/>
    </location>
</feature>
<dbReference type="Proteomes" id="UP001445076">
    <property type="component" value="Unassembled WGS sequence"/>
</dbReference>
<accession>A0AAW0X2J5</accession>
<feature type="compositionally biased region" description="Low complexity" evidence="1">
    <location>
        <begin position="440"/>
        <end position="455"/>
    </location>
</feature>
<sequence>MSVQNKGHLKMGLPRASGKRRWSGEDTAESVPAAKVMCTSPPHALCAEDVLHHPALTHAHASTPALECELTTPAAVSEAEEASTRLTEEEHHTTTSTSESCDHSQDDNAFTDSDDDSSMDERDDFIDDEEDKDSGFIDSNSIDNSSDDEGESRVLSSESPSSLANAPTSLQLSLSQVLPPSSVCLTSSICTTTQVNTILTTSPSSPVTILTSSPLSPVSILTPTPSSSVTVHTPTLPSAGTFHTSTPTSHTFTHSTPSLPTAIHASDATSLITIYKTSSSPAPFSSVPTPSTSTVFLLSAVSTMTTSTATTTSSVTTSEERLPGALVNDVSITTVTAAQTGTVVTSAYQGSLSSPTYEPHSYPYPPETYPSRPSTPAWESCNFYDGSQPNTNKYMEISPSKSSTSQSIQCDENGKSYLELGSASPYTHTYSSDCGNYTTSPSSYPSQSYNQTYTSPSSYGQPNTYYNSRQSYSPNPYTYPSSENYGSFEQENGCSYGYGANTYGSGRSTLPPSRGPPRCMSPYCDPTRGAARPSCYHQQRLSVLNVSMYKLNRFRQFPDPSLHRSVLICNTLRHIERELEAEGVSVASILAHSHAHAAHSHLQGATSNPGIPPCPEPMPSSPLPSPAASEGPLPPMHAPLVGSPLAAPVSLPPSTPVTPSPVNPYSTAVPTVQYPTAQYLPTEHSSTYDGRETVHLRPYPSLPSNNHHTEVGEGPSGVVDNTAEPEDTPPPSTPRPPPLPPEERTDAINWCSVLSLSSQTDLDSMNNNEYGDWNGEGSSDLEYSRPDDAPQWKLPSLSADDVLKSFPEASKRLEANEDLDSIINVLVGS</sequence>
<evidence type="ECO:0000256" key="1">
    <source>
        <dbReference type="SAM" id="MobiDB-lite"/>
    </source>
</evidence>
<protein>
    <recommendedName>
        <fullName evidence="2">SERTA domain-containing protein</fullName>
    </recommendedName>
</protein>
<organism evidence="3 4">
    <name type="scientific">Cherax quadricarinatus</name>
    <name type="common">Australian red claw crayfish</name>
    <dbReference type="NCBI Taxonomy" id="27406"/>
    <lineage>
        <taxon>Eukaryota</taxon>
        <taxon>Metazoa</taxon>
        <taxon>Ecdysozoa</taxon>
        <taxon>Arthropoda</taxon>
        <taxon>Crustacea</taxon>
        <taxon>Multicrustacea</taxon>
        <taxon>Malacostraca</taxon>
        <taxon>Eumalacostraca</taxon>
        <taxon>Eucarida</taxon>
        <taxon>Decapoda</taxon>
        <taxon>Pleocyemata</taxon>
        <taxon>Astacidea</taxon>
        <taxon>Parastacoidea</taxon>
        <taxon>Parastacidae</taxon>
        <taxon>Cherax</taxon>
    </lineage>
</organism>
<gene>
    <name evidence="3" type="ORF">OTU49_003647</name>
</gene>
<feature type="region of interest" description="Disordered" evidence="1">
    <location>
        <begin position="350"/>
        <end position="375"/>
    </location>
</feature>
<name>A0AAW0X2J5_CHEQU</name>
<feature type="region of interest" description="Disordered" evidence="1">
    <location>
        <begin position="440"/>
        <end position="473"/>
    </location>
</feature>
<feature type="region of interest" description="Disordered" evidence="1">
    <location>
        <begin position="73"/>
        <end position="165"/>
    </location>
</feature>
<feature type="compositionally biased region" description="Acidic residues" evidence="1">
    <location>
        <begin position="112"/>
        <end position="132"/>
    </location>
</feature>
<feature type="compositionally biased region" description="Polar residues" evidence="1">
    <location>
        <begin position="456"/>
        <end position="470"/>
    </location>
</feature>
<evidence type="ECO:0000313" key="3">
    <source>
        <dbReference type="EMBL" id="KAK8738735.1"/>
    </source>
</evidence>
<dbReference type="PANTHER" id="PTHR16277:SF7">
    <property type="entry name" value="RE12330P"/>
    <property type="match status" value="1"/>
</dbReference>
<feature type="region of interest" description="Disordered" evidence="1">
    <location>
        <begin position="1"/>
        <end position="29"/>
    </location>
</feature>
<evidence type="ECO:0000259" key="2">
    <source>
        <dbReference type="PROSITE" id="PS51053"/>
    </source>
</evidence>
<comment type="caution">
    <text evidence="3">The sequence shown here is derived from an EMBL/GenBank/DDBJ whole genome shotgun (WGS) entry which is preliminary data.</text>
</comment>
<keyword evidence="4" id="KW-1185">Reference proteome</keyword>
<dbReference type="Pfam" id="PF06031">
    <property type="entry name" value="SERTA"/>
    <property type="match status" value="1"/>
</dbReference>
<dbReference type="InterPro" id="IPR052262">
    <property type="entry name" value="E2F-SERTA_domain_protein"/>
</dbReference>
<evidence type="ECO:0000313" key="4">
    <source>
        <dbReference type="Proteomes" id="UP001445076"/>
    </source>
</evidence>
<feature type="compositionally biased region" description="Basic and acidic residues" evidence="1">
    <location>
        <begin position="82"/>
        <end position="93"/>
    </location>
</feature>
<feature type="compositionally biased region" description="Pro residues" evidence="1">
    <location>
        <begin position="728"/>
        <end position="740"/>
    </location>
</feature>
<feature type="compositionally biased region" description="Polar residues" evidence="1">
    <location>
        <begin position="752"/>
        <end position="769"/>
    </location>
</feature>
<dbReference type="AlphaFoldDB" id="A0AAW0X2J5"/>
<feature type="compositionally biased region" description="Pro residues" evidence="1">
    <location>
        <begin position="610"/>
        <end position="625"/>
    </location>
</feature>
<feature type="region of interest" description="Disordered" evidence="1">
    <location>
        <begin position="598"/>
        <end position="639"/>
    </location>
</feature>
<dbReference type="InterPro" id="IPR009263">
    <property type="entry name" value="SERTA_dom"/>
</dbReference>
<dbReference type="PROSITE" id="PS51053">
    <property type="entry name" value="SERTA"/>
    <property type="match status" value="1"/>
</dbReference>
<dbReference type="PANTHER" id="PTHR16277">
    <property type="entry name" value="CELL DIVISION CYCLE ASSOCIATED PROTEIN 4/SERTA DOMAIN-CONTAINING PROTEIN 2"/>
    <property type="match status" value="1"/>
</dbReference>
<dbReference type="EMBL" id="JARKIK010000038">
    <property type="protein sequence ID" value="KAK8738735.1"/>
    <property type="molecule type" value="Genomic_DNA"/>
</dbReference>
<dbReference type="GO" id="GO:0005634">
    <property type="term" value="C:nucleus"/>
    <property type="evidence" value="ECO:0007669"/>
    <property type="project" value="TreeGrafter"/>
</dbReference>
<feature type="region of interest" description="Disordered" evidence="1">
    <location>
        <begin position="677"/>
        <end position="792"/>
    </location>
</feature>
<feature type="compositionally biased region" description="Low complexity" evidence="1">
    <location>
        <begin position="153"/>
        <end position="165"/>
    </location>
</feature>